<dbReference type="AlphaFoldDB" id="A0A1S9IYJ6"/>
<dbReference type="RefSeq" id="WP_075331096.1">
    <property type="nucleotide sequence ID" value="NZ_MSJS02000128.1"/>
</dbReference>
<protein>
    <submittedName>
        <fullName evidence="2">Uncharacterized protein</fullName>
    </submittedName>
</protein>
<evidence type="ECO:0000313" key="2">
    <source>
        <dbReference type="EMBL" id="OOO75549.1"/>
    </source>
</evidence>
<gene>
    <name evidence="2" type="ORF">AJR17_023420</name>
</gene>
<name>A0A1S9IYJ6_SHIBO</name>
<sequence length="140" mass="14855">MSAQPTSETLNQGLSLGALASVIAGVPPEVALGALAGAVIFVTSAVEYPIKRRLLLVLLSFLCGVLFYKATASILIGIACMIPTITQDSFEKGIVFSAGAFVSSIVAVRIGIWLYHRSENPRDLIPGRKDDDQSWVASHP</sequence>
<feature type="transmembrane region" description="Helical" evidence="1">
    <location>
        <begin position="20"/>
        <end position="42"/>
    </location>
</feature>
<dbReference type="EMBL" id="MSJS02000128">
    <property type="protein sequence ID" value="OOO75549.1"/>
    <property type="molecule type" value="Genomic_DNA"/>
</dbReference>
<feature type="transmembrane region" description="Helical" evidence="1">
    <location>
        <begin position="54"/>
        <end position="82"/>
    </location>
</feature>
<accession>A0A1S9IYJ6</accession>
<keyword evidence="1" id="KW-0812">Transmembrane</keyword>
<keyword evidence="1" id="KW-0472">Membrane</keyword>
<dbReference type="Proteomes" id="UP000868349">
    <property type="component" value="Unassembled WGS sequence"/>
</dbReference>
<evidence type="ECO:0000256" key="1">
    <source>
        <dbReference type="SAM" id="Phobius"/>
    </source>
</evidence>
<dbReference type="Pfam" id="PF16931">
    <property type="entry name" value="Phage_holin_8"/>
    <property type="match status" value="1"/>
</dbReference>
<feature type="transmembrane region" description="Helical" evidence="1">
    <location>
        <begin position="94"/>
        <end position="115"/>
    </location>
</feature>
<proteinExistence type="predicted"/>
<reference evidence="2" key="1">
    <citation type="submission" date="2017-02" db="EMBL/GenBank/DDBJ databases">
        <title>Shigella draft genomes.</title>
        <authorList>
            <person name="Weis A.M."/>
            <person name="Weimer B.C."/>
            <person name="Gilpin B."/>
        </authorList>
    </citation>
    <scope>NUCLEOTIDE SEQUENCE [LARGE SCALE GENOMIC DNA]</scope>
    <source>
        <strain evidence="2">BCW_4868</strain>
    </source>
</reference>
<dbReference type="InterPro" id="IPR032637">
    <property type="entry name" value="Phage_holin-like"/>
</dbReference>
<organism evidence="2">
    <name type="scientific">Shigella boydii</name>
    <dbReference type="NCBI Taxonomy" id="621"/>
    <lineage>
        <taxon>Bacteria</taxon>
        <taxon>Pseudomonadati</taxon>
        <taxon>Pseudomonadota</taxon>
        <taxon>Gammaproteobacteria</taxon>
        <taxon>Enterobacterales</taxon>
        <taxon>Enterobacteriaceae</taxon>
        <taxon>Shigella</taxon>
    </lineage>
</organism>
<keyword evidence="1" id="KW-1133">Transmembrane helix</keyword>
<comment type="caution">
    <text evidence="2">The sequence shown here is derived from an EMBL/GenBank/DDBJ whole genome shotgun (WGS) entry which is preliminary data.</text>
</comment>